<dbReference type="PANTHER" id="PTHR30572">
    <property type="entry name" value="MEMBRANE COMPONENT OF TRANSPORTER-RELATED"/>
    <property type="match status" value="1"/>
</dbReference>
<dbReference type="InterPro" id="IPR050250">
    <property type="entry name" value="Macrolide_Exporter_MacB"/>
</dbReference>
<dbReference type="InterPro" id="IPR003838">
    <property type="entry name" value="ABC3_permease_C"/>
</dbReference>
<evidence type="ECO:0000313" key="11">
    <source>
        <dbReference type="Proteomes" id="UP001197214"/>
    </source>
</evidence>
<feature type="region of interest" description="Disordered" evidence="6">
    <location>
        <begin position="497"/>
        <end position="518"/>
    </location>
</feature>
<keyword evidence="5 7" id="KW-0472">Membrane</keyword>
<comment type="caution">
    <text evidence="10">The sequence shown here is derived from an EMBL/GenBank/DDBJ whole genome shotgun (WGS) entry which is preliminary data.</text>
</comment>
<keyword evidence="2" id="KW-1003">Cell membrane</keyword>
<evidence type="ECO:0000256" key="7">
    <source>
        <dbReference type="SAM" id="Phobius"/>
    </source>
</evidence>
<dbReference type="PANTHER" id="PTHR30572:SF18">
    <property type="entry name" value="ABC-TYPE MACROLIDE FAMILY EXPORT SYSTEM PERMEASE COMPONENT 2"/>
    <property type="match status" value="1"/>
</dbReference>
<feature type="transmembrane region" description="Helical" evidence="7">
    <location>
        <begin position="724"/>
        <end position="748"/>
    </location>
</feature>
<feature type="transmembrane region" description="Helical" evidence="7">
    <location>
        <begin position="424"/>
        <end position="444"/>
    </location>
</feature>
<dbReference type="EMBL" id="JAHWZX010000009">
    <property type="protein sequence ID" value="MBW4331359.1"/>
    <property type="molecule type" value="Genomic_DNA"/>
</dbReference>
<feature type="transmembrane region" description="Helical" evidence="7">
    <location>
        <begin position="373"/>
        <end position="396"/>
    </location>
</feature>
<proteinExistence type="predicted"/>
<dbReference type="RefSeq" id="WP_219238468.1">
    <property type="nucleotide sequence ID" value="NZ_JAHWZX010000009.1"/>
</dbReference>
<feature type="domain" description="ABC3 transporter permease C-terminal" evidence="8">
    <location>
        <begin position="284"/>
        <end position="397"/>
    </location>
</feature>
<feature type="transmembrane region" description="Helical" evidence="7">
    <location>
        <begin position="20"/>
        <end position="41"/>
    </location>
</feature>
<gene>
    <name evidence="10" type="ORF">KY084_10795</name>
</gene>
<evidence type="ECO:0000256" key="6">
    <source>
        <dbReference type="SAM" id="MobiDB-lite"/>
    </source>
</evidence>
<evidence type="ECO:0000256" key="1">
    <source>
        <dbReference type="ARBA" id="ARBA00004651"/>
    </source>
</evidence>
<comment type="subcellular location">
    <subcellularLocation>
        <location evidence="1">Cell membrane</location>
        <topology evidence="1">Multi-pass membrane protein</topology>
    </subcellularLocation>
</comment>
<feature type="transmembrane region" description="Helical" evidence="7">
    <location>
        <begin position="681"/>
        <end position="703"/>
    </location>
</feature>
<evidence type="ECO:0000259" key="9">
    <source>
        <dbReference type="Pfam" id="PF12704"/>
    </source>
</evidence>
<feature type="compositionally biased region" description="Polar residues" evidence="6">
    <location>
        <begin position="497"/>
        <end position="512"/>
    </location>
</feature>
<keyword evidence="11" id="KW-1185">Reference proteome</keyword>
<feature type="transmembrane region" description="Helical" evidence="7">
    <location>
        <begin position="768"/>
        <end position="790"/>
    </location>
</feature>
<reference evidence="10 11" key="1">
    <citation type="submission" date="2021-07" db="EMBL/GenBank/DDBJ databases">
        <title>Stakelama flava sp. nov., a novel endophytic bacterium isolated from branch of Kandelia candel.</title>
        <authorList>
            <person name="Tuo L."/>
        </authorList>
    </citation>
    <scope>NUCLEOTIDE SEQUENCE [LARGE SCALE GENOMIC DNA]</scope>
    <source>
        <strain evidence="10 11">CBK3Z-3</strain>
    </source>
</reference>
<evidence type="ECO:0000256" key="4">
    <source>
        <dbReference type="ARBA" id="ARBA00022989"/>
    </source>
</evidence>
<evidence type="ECO:0000256" key="5">
    <source>
        <dbReference type="ARBA" id="ARBA00023136"/>
    </source>
</evidence>
<feature type="domain" description="ABC3 transporter permease C-terminal" evidence="8">
    <location>
        <begin position="685"/>
        <end position="797"/>
    </location>
</feature>
<dbReference type="InterPro" id="IPR025857">
    <property type="entry name" value="MacB_PCD"/>
</dbReference>
<dbReference type="Proteomes" id="UP001197214">
    <property type="component" value="Unassembled WGS sequence"/>
</dbReference>
<organism evidence="10 11">
    <name type="scientific">Stakelama flava</name>
    <dbReference type="NCBI Taxonomy" id="2860338"/>
    <lineage>
        <taxon>Bacteria</taxon>
        <taxon>Pseudomonadati</taxon>
        <taxon>Pseudomonadota</taxon>
        <taxon>Alphaproteobacteria</taxon>
        <taxon>Sphingomonadales</taxon>
        <taxon>Sphingomonadaceae</taxon>
        <taxon>Stakelama</taxon>
    </lineage>
</organism>
<accession>A0ABS6XMC7</accession>
<name>A0ABS6XMC7_9SPHN</name>
<evidence type="ECO:0000256" key="3">
    <source>
        <dbReference type="ARBA" id="ARBA00022692"/>
    </source>
</evidence>
<keyword evidence="4 7" id="KW-1133">Transmembrane helix</keyword>
<evidence type="ECO:0000313" key="10">
    <source>
        <dbReference type="EMBL" id="MBW4331359.1"/>
    </source>
</evidence>
<feature type="domain" description="MacB-like periplasmic core" evidence="9">
    <location>
        <begin position="430"/>
        <end position="605"/>
    </location>
</feature>
<evidence type="ECO:0000259" key="8">
    <source>
        <dbReference type="Pfam" id="PF02687"/>
    </source>
</evidence>
<dbReference type="Pfam" id="PF02687">
    <property type="entry name" value="FtsX"/>
    <property type="match status" value="2"/>
</dbReference>
<dbReference type="Pfam" id="PF12704">
    <property type="entry name" value="MacB_PCD"/>
    <property type="match status" value="2"/>
</dbReference>
<protein>
    <submittedName>
        <fullName evidence="10">ABC transporter permease</fullName>
    </submittedName>
</protein>
<feature type="transmembrane region" description="Helical" evidence="7">
    <location>
        <begin position="329"/>
        <end position="353"/>
    </location>
</feature>
<sequence length="804" mass="87075">MIGTSLLTLYRSLTRHRLFALLNIGGLALGIAVFIVLSLYARYEMRFDHFTGASKLWVVEETYTRPGDPVQPNPNTMGGELDQLKGDFPDLVGTRYKGIGAIVRKDREVSNEDSYAVDPNFFQLFQYPVIEGNPTATLADPDGIVISQKMARKYFADTSPIGKTLDLDIGGAVIPYRVGAVIKDLPKNVTYQGDLFVRFFRERFSGSWYDHWGSTEVATVLRFSDATAANAFAARLPDFLQRHAGPGHNFSARVADMYHQNVRPLQDMHLTYVGDRTMVTTLGLVGLLTLLIAIVNYVNLATARAGLRAREVAIRKTLGGTRRALIGQFLFEAVATVAIAALIGVALAEIALPFVNAAGGLDLSIAYWGKGSIVAPLILAVLGAGVLAGIYPAFVLSHFRPASVLASARAPGGGRSGARLRQGLVIVQFAIAILFTTATAVMIAQARHVRHADLGFDRNGLIVVTSFSHGALETAQRHAILAAFSRLPGVVSVASGNNAPGSQDTTNANTMNRPEASERKPSIMWVEVGPGYFTTYGTRLLAGRLFDKGHRAADDTAGTDRHPVNSVFNASAIKALGFKSPADAIGKTVQGNGPQTVIGVIADQRFTSPREPVRPTVYYLNTQRQTAPFASVRFTGDAKTMEDRLEASWRGIAPNVPFAARTVNANLYDQYYKADTQRSRLFTIGAALAVLIGCIGLYGLAAFDTSRRTREIGIRKALGASTRNILTLLIGQFLKPVLLANLIAWPLAWLAMRQWLMDFDDRIALSPAYFAAASLLGLAIACITIFGQAFRVARAEPARALRDE</sequence>
<feature type="transmembrane region" description="Helical" evidence="7">
    <location>
        <begin position="278"/>
        <end position="300"/>
    </location>
</feature>
<feature type="domain" description="MacB-like periplasmic core" evidence="9">
    <location>
        <begin position="21"/>
        <end position="236"/>
    </location>
</feature>
<keyword evidence="3 7" id="KW-0812">Transmembrane</keyword>
<evidence type="ECO:0000256" key="2">
    <source>
        <dbReference type="ARBA" id="ARBA00022475"/>
    </source>
</evidence>